<comment type="pathway">
    <text evidence="7">tRNA modification; N(7)-methylguanine-tRNA biosynthesis.</text>
</comment>
<feature type="binding site" evidence="7">
    <location>
        <position position="97"/>
    </location>
    <ligand>
        <name>S-adenosyl-L-methionine</name>
        <dbReference type="ChEBI" id="CHEBI:59789"/>
    </ligand>
</feature>
<comment type="caution">
    <text evidence="8">The sequence shown here is derived from an EMBL/GenBank/DDBJ whole genome shotgun (WGS) entry which is preliminary data.</text>
</comment>
<name>A0A5C6A604_9BACT</name>
<comment type="catalytic activity">
    <reaction evidence="1 7">
        <text>guanosine(46) in tRNA + S-adenosyl-L-methionine = N(7)-methylguanosine(46) in tRNA + S-adenosyl-L-homocysteine</text>
        <dbReference type="Rhea" id="RHEA:42708"/>
        <dbReference type="Rhea" id="RHEA-COMP:10188"/>
        <dbReference type="Rhea" id="RHEA-COMP:10189"/>
        <dbReference type="ChEBI" id="CHEBI:57856"/>
        <dbReference type="ChEBI" id="CHEBI:59789"/>
        <dbReference type="ChEBI" id="CHEBI:74269"/>
        <dbReference type="ChEBI" id="CHEBI:74480"/>
        <dbReference type="EC" id="2.1.1.33"/>
    </reaction>
</comment>
<dbReference type="InterPro" id="IPR029063">
    <property type="entry name" value="SAM-dependent_MTases_sf"/>
</dbReference>
<comment type="function">
    <text evidence="2 7">Catalyzes the formation of N(7)-methylguanine at position 46 (m7G46) in tRNA.</text>
</comment>
<evidence type="ECO:0000256" key="6">
    <source>
        <dbReference type="ARBA" id="ARBA00022694"/>
    </source>
</evidence>
<organism evidence="8 9">
    <name type="scientific">Botrimarina colliarenosi</name>
    <dbReference type="NCBI Taxonomy" id="2528001"/>
    <lineage>
        <taxon>Bacteria</taxon>
        <taxon>Pseudomonadati</taxon>
        <taxon>Planctomycetota</taxon>
        <taxon>Planctomycetia</taxon>
        <taxon>Pirellulales</taxon>
        <taxon>Lacipirellulaceae</taxon>
        <taxon>Botrimarina</taxon>
    </lineage>
</organism>
<feature type="binding site" evidence="7">
    <location>
        <position position="124"/>
    </location>
    <ligand>
        <name>substrate</name>
    </ligand>
</feature>
<dbReference type="NCBIfam" id="TIGR00091">
    <property type="entry name" value="tRNA (guanosine(46)-N7)-methyltransferase TrmB"/>
    <property type="match status" value="1"/>
</dbReference>
<dbReference type="Pfam" id="PF02390">
    <property type="entry name" value="Methyltransf_4"/>
    <property type="match status" value="1"/>
</dbReference>
<dbReference type="GO" id="GO:0043527">
    <property type="term" value="C:tRNA methyltransferase complex"/>
    <property type="evidence" value="ECO:0007669"/>
    <property type="project" value="TreeGrafter"/>
</dbReference>
<evidence type="ECO:0000256" key="1">
    <source>
        <dbReference type="ARBA" id="ARBA00000142"/>
    </source>
</evidence>
<evidence type="ECO:0000256" key="4">
    <source>
        <dbReference type="ARBA" id="ARBA00022679"/>
    </source>
</evidence>
<feature type="binding site" evidence="7">
    <location>
        <position position="120"/>
    </location>
    <ligand>
        <name>S-adenosyl-L-methionine</name>
        <dbReference type="ChEBI" id="CHEBI:59789"/>
    </ligand>
</feature>
<keyword evidence="5 7" id="KW-0949">S-adenosyl-L-methionine</keyword>
<comment type="caution">
    <text evidence="7">Lacks conserved residue(s) required for the propagation of feature annotation.</text>
</comment>
<dbReference type="Proteomes" id="UP000317421">
    <property type="component" value="Unassembled WGS sequence"/>
</dbReference>
<keyword evidence="4 7" id="KW-0808">Transferase</keyword>
<dbReference type="PANTHER" id="PTHR23417">
    <property type="entry name" value="3-DEOXY-D-MANNO-OCTULOSONIC-ACID TRANSFERASE/TRNA GUANINE-N 7 - -METHYLTRANSFERASE"/>
    <property type="match status" value="1"/>
</dbReference>
<dbReference type="PANTHER" id="PTHR23417:SF14">
    <property type="entry name" value="PENTACOTRIPEPTIDE-REPEAT REGION OF PRORP DOMAIN-CONTAINING PROTEIN"/>
    <property type="match status" value="1"/>
</dbReference>
<evidence type="ECO:0000313" key="9">
    <source>
        <dbReference type="Proteomes" id="UP000317421"/>
    </source>
</evidence>
<dbReference type="OrthoDB" id="9802090at2"/>
<feature type="binding site" evidence="7">
    <location>
        <position position="70"/>
    </location>
    <ligand>
        <name>S-adenosyl-L-methionine</name>
        <dbReference type="ChEBI" id="CHEBI:59789"/>
    </ligand>
</feature>
<feature type="binding site" evidence="7">
    <location>
        <position position="45"/>
    </location>
    <ligand>
        <name>S-adenosyl-L-methionine</name>
        <dbReference type="ChEBI" id="CHEBI:59789"/>
    </ligand>
</feature>
<evidence type="ECO:0000313" key="8">
    <source>
        <dbReference type="EMBL" id="TWT94748.1"/>
    </source>
</evidence>
<sequence>MGRRAVRNIHQGLDLTGKLLEFDELPNPWENAASLFDVDRPLEIEIGSGKGLFLRQATSWRPEHNFVGIEIAYKYARYAAANLIRDGRTNGVVVAGDGLRVFRELIPDASLEAVHVYFPDPWWKARHRRRRVLNEAFLTDVGRTLRPGGVLHFWTDVQEYYLTTLELIDELRAQPTPLPLDGPHPVPEPAPSEHDLDYLTHFERRTRQNGEPVYRSEFKKI</sequence>
<evidence type="ECO:0000256" key="2">
    <source>
        <dbReference type="ARBA" id="ARBA00003015"/>
    </source>
</evidence>
<reference evidence="8 9" key="1">
    <citation type="submission" date="2019-02" db="EMBL/GenBank/DDBJ databases">
        <title>Deep-cultivation of Planctomycetes and their phenomic and genomic characterization uncovers novel biology.</title>
        <authorList>
            <person name="Wiegand S."/>
            <person name="Jogler M."/>
            <person name="Boedeker C."/>
            <person name="Pinto D."/>
            <person name="Vollmers J."/>
            <person name="Rivas-Marin E."/>
            <person name="Kohn T."/>
            <person name="Peeters S.H."/>
            <person name="Heuer A."/>
            <person name="Rast P."/>
            <person name="Oberbeckmann S."/>
            <person name="Bunk B."/>
            <person name="Jeske O."/>
            <person name="Meyerdierks A."/>
            <person name="Storesund J.E."/>
            <person name="Kallscheuer N."/>
            <person name="Luecker S."/>
            <person name="Lage O.M."/>
            <person name="Pohl T."/>
            <person name="Merkel B.J."/>
            <person name="Hornburger P."/>
            <person name="Mueller R.-W."/>
            <person name="Bruemmer F."/>
            <person name="Labrenz M."/>
            <person name="Spormann A.M."/>
            <person name="Op Den Camp H."/>
            <person name="Overmann J."/>
            <person name="Amann R."/>
            <person name="Jetten M.S.M."/>
            <person name="Mascher T."/>
            <person name="Medema M.H."/>
            <person name="Devos D.P."/>
            <person name="Kaster A.-K."/>
            <person name="Ovreas L."/>
            <person name="Rohde M."/>
            <person name="Galperin M.Y."/>
            <person name="Jogler C."/>
        </authorList>
    </citation>
    <scope>NUCLEOTIDE SEQUENCE [LARGE SCALE GENOMIC DNA]</scope>
    <source>
        <strain evidence="8 9">Pla108</strain>
    </source>
</reference>
<feature type="binding site" evidence="7">
    <location>
        <begin position="200"/>
        <end position="203"/>
    </location>
    <ligand>
        <name>substrate</name>
    </ligand>
</feature>
<proteinExistence type="inferred from homology"/>
<dbReference type="SUPFAM" id="SSF53335">
    <property type="entry name" value="S-adenosyl-L-methionine-dependent methyltransferases"/>
    <property type="match status" value="1"/>
</dbReference>
<dbReference type="InterPro" id="IPR003358">
    <property type="entry name" value="tRNA_(Gua-N-7)_MeTrfase_Trmb"/>
</dbReference>
<evidence type="ECO:0000256" key="7">
    <source>
        <dbReference type="HAMAP-Rule" id="MF_01057"/>
    </source>
</evidence>
<evidence type="ECO:0000256" key="3">
    <source>
        <dbReference type="ARBA" id="ARBA00022603"/>
    </source>
</evidence>
<dbReference type="EMBL" id="SJPR01000006">
    <property type="protein sequence ID" value="TWT94748.1"/>
    <property type="molecule type" value="Genomic_DNA"/>
</dbReference>
<dbReference type="PROSITE" id="PS51625">
    <property type="entry name" value="SAM_MT_TRMB"/>
    <property type="match status" value="1"/>
</dbReference>
<dbReference type="Gene3D" id="3.40.50.150">
    <property type="entry name" value="Vaccinia Virus protein VP39"/>
    <property type="match status" value="1"/>
</dbReference>
<keyword evidence="9" id="KW-1185">Reference proteome</keyword>
<dbReference type="RefSeq" id="WP_146446302.1">
    <property type="nucleotide sequence ID" value="NZ_SJPR01000006.1"/>
</dbReference>
<gene>
    <name evidence="7 8" type="primary">trmB</name>
    <name evidence="8" type="ORF">Pla108_35970</name>
</gene>
<protein>
    <recommendedName>
        <fullName evidence="7">tRNA (guanine-N(7)-)-methyltransferase</fullName>
        <ecNumber evidence="7">2.1.1.33</ecNumber>
    </recommendedName>
    <alternativeName>
        <fullName evidence="7">tRNA (guanine(46)-N(7))-methyltransferase</fullName>
    </alternativeName>
    <alternativeName>
        <fullName evidence="7">tRNA(m7G46)-methyltransferase</fullName>
    </alternativeName>
</protein>
<dbReference type="EC" id="2.1.1.33" evidence="7"/>
<comment type="similarity">
    <text evidence="7">Belongs to the class I-like SAM-binding methyltransferase superfamily. TrmB family.</text>
</comment>
<evidence type="ECO:0000256" key="5">
    <source>
        <dbReference type="ARBA" id="ARBA00022691"/>
    </source>
</evidence>
<dbReference type="HAMAP" id="MF_01057">
    <property type="entry name" value="tRNA_methyltr_TrmB"/>
    <property type="match status" value="1"/>
</dbReference>
<feature type="binding site" evidence="7">
    <location>
        <position position="156"/>
    </location>
    <ligand>
        <name>substrate</name>
    </ligand>
</feature>
<dbReference type="AlphaFoldDB" id="A0A5C6A604"/>
<keyword evidence="3 7" id="KW-0489">Methyltransferase</keyword>
<dbReference type="CDD" id="cd02440">
    <property type="entry name" value="AdoMet_MTases"/>
    <property type="match status" value="1"/>
</dbReference>
<accession>A0A5C6A604</accession>
<dbReference type="GO" id="GO:0008176">
    <property type="term" value="F:tRNA (guanine(46)-N7)-methyltransferase activity"/>
    <property type="evidence" value="ECO:0007669"/>
    <property type="project" value="UniProtKB-UniRule"/>
</dbReference>
<dbReference type="UniPathway" id="UPA00989"/>
<keyword evidence="6 7" id="KW-0819">tRNA processing</keyword>
<dbReference type="InterPro" id="IPR055361">
    <property type="entry name" value="tRNA_methyltr_TrmB_bact"/>
</dbReference>